<dbReference type="Proteomes" id="UP000824533">
    <property type="component" value="Linkage Group LG23"/>
</dbReference>
<reference evidence="1 2" key="1">
    <citation type="journal article" date="2021" name="Front. Genet.">
        <title>Chromosome-Level Genome Assembly Reveals Significant Gene Expansion in the Toll and IMD Signaling Pathways of Dendrolimus kikuchii.</title>
        <authorList>
            <person name="Zhou J."/>
            <person name="Wu P."/>
            <person name="Xiong Z."/>
            <person name="Liu N."/>
            <person name="Zhao N."/>
            <person name="Ji M."/>
            <person name="Qiu Y."/>
            <person name="Yang B."/>
        </authorList>
    </citation>
    <scope>NUCLEOTIDE SEQUENCE [LARGE SCALE GENOMIC DNA]</scope>
    <source>
        <strain evidence="1">Ann1</strain>
    </source>
</reference>
<keyword evidence="2" id="KW-1185">Reference proteome</keyword>
<comment type="caution">
    <text evidence="1">The sequence shown here is derived from an EMBL/GenBank/DDBJ whole genome shotgun (WGS) entry which is preliminary data.</text>
</comment>
<gene>
    <name evidence="1" type="ORF">K1T71_012737</name>
</gene>
<proteinExistence type="predicted"/>
<name>A0ACC1CK63_9NEOP</name>
<protein>
    <submittedName>
        <fullName evidence="1">Uncharacterized protein</fullName>
    </submittedName>
</protein>
<evidence type="ECO:0000313" key="2">
    <source>
        <dbReference type="Proteomes" id="UP000824533"/>
    </source>
</evidence>
<accession>A0ACC1CK63</accession>
<sequence length="450" mass="50855">MRMLIILLLSASGCLAEEFYRVGVIERAYPNDNFSKYIPSIYEAGKLDVDIVLLPSVEGLAESTYDETVKNLAKAARQARVYIVAHLLEKTRCQNKNEDIRSNLVFDREGTVLAVYRKPINTVRNCTTTSSAMTTFKTDFSVTFGLLMEEDLVLQNSEYLKNLKHFIVAGIWNSEIPFLSGDQFSSSWAYTNNVNLITHTGIYSNRAVMGRGLEKILVADVRIDGEGQWNVPLNDASKLSFPGGDLSQYITRPLNIEASLHGYKESVCNNKFCCEFDIKTSFTGKPTEVSYGLAVFEGMKHYGGSHYIGIQSCRVYACAGLYKRSCSAIFENNTNLNFDKITITANVTSDKSSHYPIIISKRSINIDQFNFMQSGKLVTVTLKDVNILNFGILSRDFSNDVESINIDGITEGFTFYDYIFNDSVQEFFDYVWIRLRILIFVVSIYILEMM</sequence>
<dbReference type="EMBL" id="CM034409">
    <property type="protein sequence ID" value="KAJ0171974.1"/>
    <property type="molecule type" value="Genomic_DNA"/>
</dbReference>
<evidence type="ECO:0000313" key="1">
    <source>
        <dbReference type="EMBL" id="KAJ0171974.1"/>
    </source>
</evidence>
<organism evidence="1 2">
    <name type="scientific">Dendrolimus kikuchii</name>
    <dbReference type="NCBI Taxonomy" id="765133"/>
    <lineage>
        <taxon>Eukaryota</taxon>
        <taxon>Metazoa</taxon>
        <taxon>Ecdysozoa</taxon>
        <taxon>Arthropoda</taxon>
        <taxon>Hexapoda</taxon>
        <taxon>Insecta</taxon>
        <taxon>Pterygota</taxon>
        <taxon>Neoptera</taxon>
        <taxon>Endopterygota</taxon>
        <taxon>Lepidoptera</taxon>
        <taxon>Glossata</taxon>
        <taxon>Ditrysia</taxon>
        <taxon>Bombycoidea</taxon>
        <taxon>Lasiocampidae</taxon>
        <taxon>Dendrolimus</taxon>
    </lineage>
</organism>